<feature type="compositionally biased region" description="Low complexity" evidence="1">
    <location>
        <begin position="1"/>
        <end position="12"/>
    </location>
</feature>
<feature type="compositionally biased region" description="Low complexity" evidence="1">
    <location>
        <begin position="1674"/>
        <end position="1733"/>
    </location>
</feature>
<organism evidence="2">
    <name type="scientific">Mytilinidion resinicola</name>
    <dbReference type="NCBI Taxonomy" id="574789"/>
    <lineage>
        <taxon>Eukaryota</taxon>
        <taxon>Fungi</taxon>
        <taxon>Dikarya</taxon>
        <taxon>Ascomycota</taxon>
        <taxon>Pezizomycotina</taxon>
        <taxon>Dothideomycetes</taxon>
        <taxon>Pleosporomycetidae</taxon>
        <taxon>Mytilinidiales</taxon>
        <taxon>Mytilinidiaceae</taxon>
        <taxon>Mytilinidion</taxon>
    </lineage>
</organism>
<dbReference type="PANTHER" id="PTHR48125:SF12">
    <property type="entry name" value="AT HOOK TRANSCRIPTION FACTOR FAMILY-RELATED"/>
    <property type="match status" value="1"/>
</dbReference>
<dbReference type="Proteomes" id="UP000504636">
    <property type="component" value="Unplaced"/>
</dbReference>
<feature type="compositionally biased region" description="Pro residues" evidence="1">
    <location>
        <begin position="1602"/>
        <end position="1615"/>
    </location>
</feature>
<feature type="compositionally biased region" description="Low complexity" evidence="1">
    <location>
        <begin position="227"/>
        <end position="241"/>
    </location>
</feature>
<feature type="region of interest" description="Disordered" evidence="1">
    <location>
        <begin position="542"/>
        <end position="568"/>
    </location>
</feature>
<feature type="compositionally biased region" description="Polar residues" evidence="1">
    <location>
        <begin position="1236"/>
        <end position="1245"/>
    </location>
</feature>
<name>A0A6A6Z224_9PEZI</name>
<feature type="region of interest" description="Disordered" evidence="1">
    <location>
        <begin position="1001"/>
        <end position="1295"/>
    </location>
</feature>
<feature type="compositionally biased region" description="Acidic residues" evidence="1">
    <location>
        <begin position="1160"/>
        <end position="1170"/>
    </location>
</feature>
<reference evidence="4" key="2">
    <citation type="submission" date="2020-04" db="EMBL/GenBank/DDBJ databases">
        <authorList>
            <consortium name="NCBI Genome Project"/>
        </authorList>
    </citation>
    <scope>NUCLEOTIDE SEQUENCE</scope>
    <source>
        <strain evidence="4">CBS 304.34</strain>
    </source>
</reference>
<feature type="compositionally biased region" description="Acidic residues" evidence="1">
    <location>
        <begin position="1104"/>
        <end position="1116"/>
    </location>
</feature>
<evidence type="ECO:0000256" key="1">
    <source>
        <dbReference type="SAM" id="MobiDB-lite"/>
    </source>
</evidence>
<feature type="compositionally biased region" description="Acidic residues" evidence="1">
    <location>
        <begin position="202"/>
        <end position="212"/>
    </location>
</feature>
<evidence type="ECO:0000313" key="2">
    <source>
        <dbReference type="EMBL" id="KAF2815222.1"/>
    </source>
</evidence>
<dbReference type="RefSeq" id="XP_033582186.1">
    <property type="nucleotide sequence ID" value="XM_033727653.1"/>
</dbReference>
<feature type="region of interest" description="Disordered" evidence="1">
    <location>
        <begin position="458"/>
        <end position="492"/>
    </location>
</feature>
<feature type="compositionally biased region" description="Acidic residues" evidence="1">
    <location>
        <begin position="242"/>
        <end position="283"/>
    </location>
</feature>
<feature type="compositionally biased region" description="Acidic residues" evidence="1">
    <location>
        <begin position="1396"/>
        <end position="1406"/>
    </location>
</feature>
<protein>
    <submittedName>
        <fullName evidence="2 4">Uncharacterized protein</fullName>
    </submittedName>
</protein>
<sequence>MGPKANAAATSGRGRGGGRGGRGGGARGGARGSGNQAGGGDAVEVLTMPGTGTGPGDEFDTHPRYWTIPHLKIRMAQLGMRIPSRANKADLIALLRAENARLEALAAVPTAGGDDTVEGGAESEEEVGKSPSESEESVKEVRKTATPPALANEESSEDEGIEEGGTKRKESNEATDHSTTSETGKKSPKPPKTPSEHLGSDESSEESGGDGGDDVKTPASPKKGRKPASPQKAPSKPVDSDGSAEDEGREGEGSEGEGDGDEDGEDEDGEDEDGEDEDDEDEATPTPPQKRKTPVNSKKTTRKTTENDNSGDETNTPAPPKQGKKSGPKDGPVAARRRHRKFYWERMRRILYIMAKKRGCTGLKAMRDSKKRIIPALEQKDIEDPLPESDRSDSEGTIFPDKHNKRNRKFLSEIEANTLREWCTGKGLPTGQLREPMEHHLAQYKKDKREGKFVLKKTNEPKVKPKKTKTSKRPQQGGISLENDFSEEEEEGTQAIPGELFLFTFDKERLRNRPGKLLPPSLDQKWEISDAVLRPVEYLKAERPRDGKDDPTKPWPEESSGLEKEVQWHLQDRPSSKENYRLSGAANVYEADIKELQASKLAAAKAGGHAKATVRFGLFSEKGRHRSVAIIEYLAQRAHGLFGPGWEIKVRHLELQYERDTAMPAEEARWQPPLKPPQITFTHWPKAVPDEDAETLEVPPAGNSWPIWDRLLRTTRGIEEQYTTPSLREYPWGAKASSRSSNVPQLTQKEVDAAHDGILMNQLRGAKIESGEDWLKRTQLCLDTGHLFFHPDGWARTRSEFLYGPPTGGLCAWRPAPLDFGYGASDIEPDYELRKQDLFYVVLRGDDLPSFYFFRRPGEWDDPLQANPKSRYYEDVLRARISTLGRYLRQAQRMGRRIHDEKAGESETEYRKKIPRLAGKSTASTTGKNETLEQEMAAIARLLYWHGVPGAIERAKSYGPGNAEFLELGWRDEDKNYPKVPPVHEDDAVRPDSIARKVASLKFEPSAAQGGAVSPIRGDEPWTDDQDDALWPIIGRSRRGSTQEDQRRNAVTLSPSQLPRQRTRISSSVARTSNASPKSTGRVPPLRKSSSAGVSPQASGGQGDEGEVVVVEDDESTPSASGTSRKRRSRSNSQASSQSAKRRKSSSGSRVSQDNHEALEEGEINEEDETASSAGKPASRRKSSSASQASNRSSKSRKSSASNREPSQHSLDALFEDDEEGKGQGDEGTEEEIAPSTISGNQRKPSSASQISNRSSRSRKGSSSSTQSVQDPDTLQRSFEDDLSDIDREIQEMPHEELRQRYTSLVRRLEPEPDDGHFCFVCTASFEGADLESILEHYEEHRLDPQLPEADWENIWYEGPYGTTERVFYEPSGSGKGHKVTFAPYTVEKRVGYNDQPEDEDGDDDSPISPTRSSLKKAQGTSKETPKKRGRPRKLTLEPAPAASNGVKKPEKRAKKIDPTYKKSPTPSSGTPSPILRLVKRLPKDHPNAAFRIRRASLVTQSSETSPGLKKKKAKKAASKKTTKKTKDAEPTLVEPSTPSPPPVPAAKKTTKKAAPKETTKKATAPKKITEKTKASDSTLAEPSTPPVTTRKTPRKRKPLVTPSPPPTPTTPPPIKRGQRTTRAQTPETPTPAPRGRKRKAPEDEAFQADIVAFDSSSESAGPVAKKAKKAAPARKTTPAKKATPAKKTAPAKKTTPAKQAAPAKKANASKKTPVKPKVVAVAKKVAKSPTATKTKKTTAAKGSESLTVEVAERGKRQTSSVFLVPPNTPALRRGRRRSSYVGSEPPLDTEVLAEKIVEVAKEKKKGRKKIKE</sequence>
<feature type="region of interest" description="Disordered" evidence="1">
    <location>
        <begin position="376"/>
        <end position="404"/>
    </location>
</feature>
<feature type="compositionally biased region" description="Basic and acidic residues" evidence="1">
    <location>
        <begin position="897"/>
        <end position="912"/>
    </location>
</feature>
<feature type="compositionally biased region" description="Low complexity" evidence="1">
    <location>
        <begin position="1464"/>
        <end position="1474"/>
    </location>
</feature>
<evidence type="ECO:0000313" key="3">
    <source>
        <dbReference type="Proteomes" id="UP000504636"/>
    </source>
</evidence>
<accession>A0A6A6Z224</accession>
<feature type="compositionally biased region" description="Basic residues" evidence="1">
    <location>
        <begin position="1509"/>
        <end position="1524"/>
    </location>
</feature>
<feature type="compositionally biased region" description="Gly residues" evidence="1">
    <location>
        <begin position="13"/>
        <end position="41"/>
    </location>
</feature>
<gene>
    <name evidence="2 4" type="ORF">BDZ99DRAFT_567102</name>
</gene>
<dbReference type="OrthoDB" id="3791520at2759"/>
<evidence type="ECO:0000313" key="4">
    <source>
        <dbReference type="RefSeq" id="XP_033582186.1"/>
    </source>
</evidence>
<feature type="compositionally biased region" description="Basic and acidic residues" evidence="1">
    <location>
        <begin position="378"/>
        <end position="394"/>
    </location>
</feature>
<feature type="region of interest" description="Disordered" evidence="1">
    <location>
        <begin position="895"/>
        <end position="927"/>
    </location>
</feature>
<reference evidence="2 4" key="1">
    <citation type="journal article" date="2020" name="Stud. Mycol.">
        <title>101 Dothideomycetes genomes: a test case for predicting lifestyles and emergence of pathogens.</title>
        <authorList>
            <person name="Haridas S."/>
            <person name="Albert R."/>
            <person name="Binder M."/>
            <person name="Bloem J."/>
            <person name="Labutti K."/>
            <person name="Salamov A."/>
            <person name="Andreopoulos B."/>
            <person name="Baker S."/>
            <person name="Barry K."/>
            <person name="Bills G."/>
            <person name="Bluhm B."/>
            <person name="Cannon C."/>
            <person name="Castanera R."/>
            <person name="Culley D."/>
            <person name="Daum C."/>
            <person name="Ezra D."/>
            <person name="Gonzalez J."/>
            <person name="Henrissat B."/>
            <person name="Kuo A."/>
            <person name="Liang C."/>
            <person name="Lipzen A."/>
            <person name="Lutzoni F."/>
            <person name="Magnuson J."/>
            <person name="Mondo S."/>
            <person name="Nolan M."/>
            <person name="Ohm R."/>
            <person name="Pangilinan J."/>
            <person name="Park H.-J."/>
            <person name="Ramirez L."/>
            <person name="Alfaro M."/>
            <person name="Sun H."/>
            <person name="Tritt A."/>
            <person name="Yoshinaga Y."/>
            <person name="Zwiers L.-H."/>
            <person name="Turgeon B."/>
            <person name="Goodwin S."/>
            <person name="Spatafora J."/>
            <person name="Crous P."/>
            <person name="Grigoriev I."/>
        </authorList>
    </citation>
    <scope>NUCLEOTIDE SEQUENCE</scope>
    <source>
        <strain evidence="2 4">CBS 304.34</strain>
    </source>
</reference>
<feature type="compositionally biased region" description="Polar residues" evidence="1">
    <location>
        <begin position="1049"/>
        <end position="1079"/>
    </location>
</feature>
<dbReference type="PANTHER" id="PTHR48125">
    <property type="entry name" value="LP07818P1"/>
    <property type="match status" value="1"/>
</dbReference>
<feature type="compositionally biased region" description="Low complexity" evidence="1">
    <location>
        <begin position="1184"/>
        <end position="1193"/>
    </location>
</feature>
<feature type="compositionally biased region" description="Acidic residues" evidence="1">
    <location>
        <begin position="115"/>
        <end position="125"/>
    </location>
</feature>
<keyword evidence="3" id="KW-1185">Reference proteome</keyword>
<feature type="compositionally biased region" description="Basic and acidic residues" evidence="1">
    <location>
        <begin position="1285"/>
        <end position="1295"/>
    </location>
</feature>
<dbReference type="EMBL" id="MU003694">
    <property type="protein sequence ID" value="KAF2815222.1"/>
    <property type="molecule type" value="Genomic_DNA"/>
</dbReference>
<feature type="region of interest" description="Disordered" evidence="1">
    <location>
        <begin position="110"/>
        <end position="340"/>
    </location>
</feature>
<feature type="region of interest" description="Disordered" evidence="1">
    <location>
        <begin position="1"/>
        <end position="63"/>
    </location>
</feature>
<feature type="compositionally biased region" description="Basic and acidic residues" evidence="1">
    <location>
        <begin position="164"/>
        <end position="176"/>
    </location>
</feature>
<feature type="compositionally biased region" description="Low complexity" evidence="1">
    <location>
        <begin position="1246"/>
        <end position="1268"/>
    </location>
</feature>
<proteinExistence type="predicted"/>
<feature type="compositionally biased region" description="Polar residues" evidence="1">
    <location>
        <begin position="1088"/>
        <end position="1099"/>
    </location>
</feature>
<dbReference type="GeneID" id="54468546"/>
<feature type="region of interest" description="Disordered" evidence="1">
    <location>
        <begin position="1388"/>
        <end position="1786"/>
    </location>
</feature>
<reference evidence="4" key="3">
    <citation type="submission" date="2025-04" db="UniProtKB">
        <authorList>
            <consortium name="RefSeq"/>
        </authorList>
    </citation>
    <scope>IDENTIFICATION</scope>
    <source>
        <strain evidence="4">CBS 304.34</strain>
    </source>
</reference>